<feature type="region of interest" description="Disordered" evidence="1">
    <location>
        <begin position="1"/>
        <end position="27"/>
    </location>
</feature>
<name>A0A183VGG4_TOXCA</name>
<keyword evidence="2" id="KW-1185">Reference proteome</keyword>
<evidence type="ECO:0000313" key="2">
    <source>
        <dbReference type="Proteomes" id="UP000050794"/>
    </source>
</evidence>
<dbReference type="AlphaFoldDB" id="A0A183VGG4"/>
<organism evidence="2 3">
    <name type="scientific">Toxocara canis</name>
    <name type="common">Canine roundworm</name>
    <dbReference type="NCBI Taxonomy" id="6265"/>
    <lineage>
        <taxon>Eukaryota</taxon>
        <taxon>Metazoa</taxon>
        <taxon>Ecdysozoa</taxon>
        <taxon>Nematoda</taxon>
        <taxon>Chromadorea</taxon>
        <taxon>Rhabditida</taxon>
        <taxon>Spirurina</taxon>
        <taxon>Ascaridomorpha</taxon>
        <taxon>Ascaridoidea</taxon>
        <taxon>Toxocaridae</taxon>
        <taxon>Toxocara</taxon>
    </lineage>
</organism>
<proteinExistence type="predicted"/>
<evidence type="ECO:0000313" key="3">
    <source>
        <dbReference type="WBParaSite" id="TCNE_0001983801-mRNA-1"/>
    </source>
</evidence>
<feature type="compositionally biased region" description="Polar residues" evidence="1">
    <location>
        <begin position="1"/>
        <end position="11"/>
    </location>
</feature>
<reference evidence="3" key="1">
    <citation type="submission" date="2016-06" db="UniProtKB">
        <authorList>
            <consortium name="WormBaseParasite"/>
        </authorList>
    </citation>
    <scope>IDENTIFICATION</scope>
</reference>
<dbReference type="WBParaSite" id="TCNE_0001983801-mRNA-1">
    <property type="protein sequence ID" value="TCNE_0001983801-mRNA-1"/>
    <property type="gene ID" value="TCNE_0001983801"/>
</dbReference>
<accession>A0A183VGG4</accession>
<feature type="compositionally biased region" description="Polar residues" evidence="1">
    <location>
        <begin position="18"/>
        <end position="27"/>
    </location>
</feature>
<protein>
    <submittedName>
        <fullName evidence="3">E3 ubiquitin-protein ligase HUWE1</fullName>
    </submittedName>
</protein>
<dbReference type="Proteomes" id="UP000050794">
    <property type="component" value="Unassembled WGS sequence"/>
</dbReference>
<sequence>LSKGESQQLRSGQHRHSTGSSSADCGSTQGGVSASLASATLEESAVGLLMAYLNRAVVRSSSQLQDKLLRLICTVLTEGKCSEEGLTDGRTLLMEAIRALTPSIRSLLHSLFISAAERLGQRLLPLMAQLHSELATLPVPSDDPALLLAAPSAEPTTSRRTTLNRYDESTIVIDGVSNSREVMNASGCDELQLPAVGALTEKHGVQNTLLRTLHTIIKMKDALNTNAKKKQDTQKGEQKQSALPEVNEERLSVLLSSLEPLWELVSACLLRLAKADAHAALALQPAAEAFFLLHGSALSGVDPNKPIEHRDAIKLVHFAGQLSIHLIEEAQKCAESSATSEW</sequence>
<evidence type="ECO:0000256" key="1">
    <source>
        <dbReference type="SAM" id="MobiDB-lite"/>
    </source>
</evidence>